<dbReference type="AlphaFoldDB" id="A0A0F8Z408"/>
<name>A0A0F8Z408_9ZZZZ</name>
<gene>
    <name evidence="1" type="ORF">LCGC14_3080940</name>
</gene>
<accession>A0A0F8Z408</accession>
<sequence>MVENIQGRLMQHVQEVLRIKDERDVHRVKQIDYFSKFKVHLGKQQELTRQLNEKVDEFEEYRIGSVNSRLLDLDEKAKKTKGSTKKSKK</sequence>
<organism evidence="1">
    <name type="scientific">marine sediment metagenome</name>
    <dbReference type="NCBI Taxonomy" id="412755"/>
    <lineage>
        <taxon>unclassified sequences</taxon>
        <taxon>metagenomes</taxon>
        <taxon>ecological metagenomes</taxon>
    </lineage>
</organism>
<proteinExistence type="predicted"/>
<reference evidence="1" key="1">
    <citation type="journal article" date="2015" name="Nature">
        <title>Complex archaea that bridge the gap between prokaryotes and eukaryotes.</title>
        <authorList>
            <person name="Spang A."/>
            <person name="Saw J.H."/>
            <person name="Jorgensen S.L."/>
            <person name="Zaremba-Niedzwiedzka K."/>
            <person name="Martijn J."/>
            <person name="Lind A.E."/>
            <person name="van Eijk R."/>
            <person name="Schleper C."/>
            <person name="Guy L."/>
            <person name="Ettema T.J."/>
        </authorList>
    </citation>
    <scope>NUCLEOTIDE SEQUENCE</scope>
</reference>
<protein>
    <submittedName>
        <fullName evidence="1">Uncharacterized protein</fullName>
    </submittedName>
</protein>
<dbReference type="EMBL" id="LAZR01065808">
    <property type="protein sequence ID" value="KKK54811.1"/>
    <property type="molecule type" value="Genomic_DNA"/>
</dbReference>
<evidence type="ECO:0000313" key="1">
    <source>
        <dbReference type="EMBL" id="KKK54811.1"/>
    </source>
</evidence>
<comment type="caution">
    <text evidence="1">The sequence shown here is derived from an EMBL/GenBank/DDBJ whole genome shotgun (WGS) entry which is preliminary data.</text>
</comment>